<dbReference type="SUPFAM" id="SSF54928">
    <property type="entry name" value="RNA-binding domain, RBD"/>
    <property type="match status" value="1"/>
</dbReference>
<dbReference type="GO" id="GO:0005634">
    <property type="term" value="C:nucleus"/>
    <property type="evidence" value="ECO:0000318"/>
    <property type="project" value="GO_Central"/>
</dbReference>
<gene>
    <name evidence="3" type="ORF">MONBRDRAFT_22671</name>
</gene>
<dbReference type="Gene3D" id="3.30.70.330">
    <property type="match status" value="1"/>
</dbReference>
<feature type="compositionally biased region" description="Polar residues" evidence="1">
    <location>
        <begin position="177"/>
        <end position="190"/>
    </location>
</feature>
<feature type="compositionally biased region" description="Polar residues" evidence="1">
    <location>
        <begin position="509"/>
        <end position="531"/>
    </location>
</feature>
<feature type="region of interest" description="Disordered" evidence="1">
    <location>
        <begin position="138"/>
        <end position="586"/>
    </location>
</feature>
<dbReference type="PANTHER" id="PTHR12436:SF3">
    <property type="entry name" value="GERMINAL-CENTER ASSOCIATED NUCLEAR PROTEIN"/>
    <property type="match status" value="1"/>
</dbReference>
<dbReference type="InterPro" id="IPR005062">
    <property type="entry name" value="SAC3/GANP/THP3_conserved"/>
</dbReference>
<evidence type="ECO:0000256" key="1">
    <source>
        <dbReference type="SAM" id="MobiDB-lite"/>
    </source>
</evidence>
<feature type="region of interest" description="Disordered" evidence="1">
    <location>
        <begin position="21"/>
        <end position="49"/>
    </location>
</feature>
<dbReference type="Gene3D" id="1.25.40.990">
    <property type="match status" value="1"/>
</dbReference>
<dbReference type="GO" id="GO:0005737">
    <property type="term" value="C:cytoplasm"/>
    <property type="evidence" value="ECO:0000318"/>
    <property type="project" value="GO_Central"/>
</dbReference>
<dbReference type="Proteomes" id="UP000001357">
    <property type="component" value="Unassembled WGS sequence"/>
</dbReference>
<feature type="region of interest" description="Disordered" evidence="1">
    <location>
        <begin position="1723"/>
        <end position="1759"/>
    </location>
</feature>
<dbReference type="GO" id="GO:0003676">
    <property type="term" value="F:nucleic acid binding"/>
    <property type="evidence" value="ECO:0007669"/>
    <property type="project" value="InterPro"/>
</dbReference>
<organism evidence="3 4">
    <name type="scientific">Monosiga brevicollis</name>
    <name type="common">Choanoflagellate</name>
    <dbReference type="NCBI Taxonomy" id="81824"/>
    <lineage>
        <taxon>Eukaryota</taxon>
        <taxon>Choanoflagellata</taxon>
        <taxon>Craspedida</taxon>
        <taxon>Salpingoecidae</taxon>
        <taxon>Monosiga</taxon>
    </lineage>
</organism>
<reference evidence="3 4" key="1">
    <citation type="journal article" date="2008" name="Nature">
        <title>The genome of the choanoflagellate Monosiga brevicollis and the origin of metazoans.</title>
        <authorList>
            <consortium name="JGI Sequencing"/>
            <person name="King N."/>
            <person name="Westbrook M.J."/>
            <person name="Young S.L."/>
            <person name="Kuo A."/>
            <person name="Abedin M."/>
            <person name="Chapman J."/>
            <person name="Fairclough S."/>
            <person name="Hellsten U."/>
            <person name="Isogai Y."/>
            <person name="Letunic I."/>
            <person name="Marr M."/>
            <person name="Pincus D."/>
            <person name="Putnam N."/>
            <person name="Rokas A."/>
            <person name="Wright K.J."/>
            <person name="Zuzow R."/>
            <person name="Dirks W."/>
            <person name="Good M."/>
            <person name="Goodstein D."/>
            <person name="Lemons D."/>
            <person name="Li W."/>
            <person name="Lyons J.B."/>
            <person name="Morris A."/>
            <person name="Nichols S."/>
            <person name="Richter D.J."/>
            <person name="Salamov A."/>
            <person name="Bork P."/>
            <person name="Lim W.A."/>
            <person name="Manning G."/>
            <person name="Miller W.T."/>
            <person name="McGinnis W."/>
            <person name="Shapiro H."/>
            <person name="Tjian R."/>
            <person name="Grigoriev I.V."/>
            <person name="Rokhsar D."/>
        </authorList>
    </citation>
    <scope>NUCLEOTIDE SEQUENCE [LARGE SCALE GENOMIC DNA]</scope>
    <source>
        <strain evidence="4">MX1 / ATCC 50154</strain>
    </source>
</reference>
<feature type="compositionally biased region" description="Polar residues" evidence="1">
    <location>
        <begin position="261"/>
        <end position="282"/>
    </location>
</feature>
<sequence>MAAPTDPAAAAAAAAFGFMASRSRGQGPNTRGRGRGHSHGNSAPVDQSNNCTLHVTKIDPSLNNEHSLRAHFAQFGTVKNLSWRPSYTTVEFAAHDQALQAKSQGTSALVPSQDQPATLRIYWHNHSRQRSNVLVVNADSETSPSPTSPPSATAAVFPPSSSPFGSSSSGGSSNPFGQASSFKPASSFTPASLGPNKKPASPFGAQPSTSPFGTQPSTSPFGAQPSTSPFGSAPQATLTSSSGGQGVFGQASSFRAAPPTFGNSGAISSVATSAQLPPTQSRDQPRSFDASQKSTLQPPNPTATSAGPKRGSIFARLGGRDPASAPLDLNTSQVKGVGHASGQHTEVGDQEDQNYDDNQDDNNYDDDYEDGDQNDDGYEDGVQNDEDFEDGDENDQDYEDGDENDEDYEDGDENEGDYGDEQDDGDDRDEVEEEEQAEEEEQDLADGANGLGADAPVSGVVPRAGGSIFARLSSPPAAKAQSAHASKPGAVSSKVPSGLFGASAKAPSLGQSTTNERGTSFLGQRQTSTHPSFGGLFGKKPSSEPAATAGDQEDLPQEGEEGSDVDEQPEEDLDDEEGEDDAVHDGFDGQVEDMAEAENEDNDELTQLPSLQHQLQAYIEPDFDRIRQQLETRNQGERDVLQRRRLEDTFVYVEGTCNDMCPELERYARINCGSSDTNGHVWQLEMSNGKPDHRRMVKEYRKEAADSVAEPPSSLRPPRTLTLTMRYLMKEVMDAAYAGPPPTRKAQAVWYEFLENRLRALRKDIKTQNLTTTASLRVLEQCVRFHLFADWYMSNSREFIQNRKLNHDRLKDSYGMLEMHYKDLRDREPLPNEGELMSYQLLLNLGQPSILRKVKHLQHDPHVQAAIRIFATITDLGAKDDVSKSALCNHARFFRLLRQATFLQACIASHHFEAVRLDALFQIRSGYRKLFPGPDTLVRILGLDNVEQLRTLGQAFGCSVTDQGLASMANLAQPEPSARPVMRAEWIDGLRRGVDLSQIIGGPDSPVQDFDFRRHSVHDSFRGAYTLFVDAVPATKRPAMASRGPNTLQTKVAVAPRGTTAMQTVGKPSSKASQLAPKASTTSSSGLTPLVASKAPQPPQPPRKNAATGRVASKSPTPKAAAGGARVSQIEASKSASSSASKPEATAASSPIKADMPASSSRKELPAATPERTDTSKVDAASSAEAAQRQKLAAAKAAKEAQAKEARQRAAEAKRQEQESKLKAMRARVRSEEAELVTTHLVKDVLTESVHSIGVEVTAHFQQREQELDAFYSRYVQARSLRLWRYLLRQRRRCREGPVVPTASYDASKAPSYVPRYDVNAVVPAQQSTPDDIAASLRSALPWFEACRRVTAAQERAFRVLRLLVIDATAKGMRNADPRFAATVNMLQQPLAQVAFQDDAASYSVSTSTVHTRACAEVHVVRVARGEYLPYEVAERLPEQFMTALVLLDDAQTAWALQPALNELVAVVESQPCLVLPPDLSSKLRQSFMATGRRWALRGFFTMELPSADSLQAYREDCLTFCASSAQAADSAVPAVGVGPLLERVVLQEAGDMPVEASHLKIIKAGVLKCLEEYNGSSASHDAMVQACATSVAQSPEQGLSMLCNHLREAEALVPRELATVLQSAVRKVLAHAFEPPPFVAPSLSPLPLLETEVDTMGPTSVASPSTGHMSNKRTLLAGAESVEQNEQQPCKLAKKVMPAWQEKLQALTAQLEAETSAWSLLTTQHPSTPSFPSEKSVAESGERDAKKAHRIKQGGSSQASAILEDLRAQIRLEARRMATSTLRMQTTFESIEPRLLGERE</sequence>
<dbReference type="GO" id="GO:0006406">
    <property type="term" value="P:mRNA export from nucleus"/>
    <property type="evidence" value="ECO:0000318"/>
    <property type="project" value="GO_Central"/>
</dbReference>
<feature type="compositionally biased region" description="Basic and acidic residues" evidence="1">
    <location>
        <begin position="1161"/>
        <end position="1177"/>
    </location>
</feature>
<dbReference type="InterPro" id="IPR035979">
    <property type="entry name" value="RBD_domain_sf"/>
</dbReference>
<keyword evidence="4" id="KW-1185">Reference proteome</keyword>
<feature type="compositionally biased region" description="Basic and acidic residues" evidence="1">
    <location>
        <begin position="1737"/>
        <end position="1746"/>
    </location>
</feature>
<feature type="compositionally biased region" description="Low complexity" evidence="1">
    <location>
        <begin position="445"/>
        <end position="455"/>
    </location>
</feature>
<name>A9URQ3_MONBE</name>
<feature type="compositionally biased region" description="Polar residues" evidence="1">
    <location>
        <begin position="206"/>
        <end position="242"/>
    </location>
</feature>
<dbReference type="PANTHER" id="PTHR12436">
    <property type="entry name" value="80 KDA MCM3-ASSOCIATED PROTEIN"/>
    <property type="match status" value="1"/>
</dbReference>
<feature type="compositionally biased region" description="Acidic residues" evidence="1">
    <location>
        <begin position="348"/>
        <end position="444"/>
    </location>
</feature>
<dbReference type="KEGG" id="mbr:MONBRDRAFT_22671"/>
<protein>
    <recommendedName>
        <fullName evidence="2">SAC3/GANP/THP3 conserved domain-containing protein</fullName>
    </recommendedName>
</protein>
<proteinExistence type="predicted"/>
<feature type="compositionally biased region" description="Low complexity" evidence="1">
    <location>
        <begin position="1131"/>
        <end position="1151"/>
    </location>
</feature>
<evidence type="ECO:0000313" key="3">
    <source>
        <dbReference type="EMBL" id="EDQ91966.1"/>
    </source>
</evidence>
<feature type="compositionally biased region" description="Polar residues" evidence="1">
    <location>
        <begin position="1060"/>
        <end position="1087"/>
    </location>
</feature>
<dbReference type="InterPro" id="IPR012677">
    <property type="entry name" value="Nucleotide-bd_a/b_plait_sf"/>
</dbReference>
<dbReference type="GO" id="GO:0070390">
    <property type="term" value="C:transcription export complex 2"/>
    <property type="evidence" value="ECO:0000318"/>
    <property type="project" value="GO_Central"/>
</dbReference>
<feature type="region of interest" description="Disordered" evidence="1">
    <location>
        <begin position="1039"/>
        <end position="1226"/>
    </location>
</feature>
<feature type="compositionally biased region" description="Polar residues" evidence="1">
    <location>
        <begin position="39"/>
        <end position="49"/>
    </location>
</feature>
<dbReference type="OMA" id="TRIRCHA"/>
<feature type="compositionally biased region" description="Low complexity" evidence="1">
    <location>
        <begin position="140"/>
        <end position="176"/>
    </location>
</feature>
<dbReference type="RefSeq" id="XP_001743252.1">
    <property type="nucleotide sequence ID" value="XM_001743200.1"/>
</dbReference>
<feature type="domain" description="SAC3/GANP/THP3 conserved" evidence="2">
    <location>
        <begin position="660"/>
        <end position="961"/>
    </location>
</feature>
<dbReference type="eggNOG" id="KOG1860">
    <property type="taxonomic scope" value="Eukaryota"/>
</dbReference>
<evidence type="ECO:0000259" key="2">
    <source>
        <dbReference type="Pfam" id="PF03399"/>
    </source>
</evidence>
<dbReference type="Pfam" id="PF03399">
    <property type="entry name" value="SAC3_GANP"/>
    <property type="match status" value="1"/>
</dbReference>
<dbReference type="GeneID" id="5888789"/>
<feature type="compositionally biased region" description="Basic and acidic residues" evidence="1">
    <location>
        <begin position="1197"/>
        <end position="1222"/>
    </location>
</feature>
<evidence type="ECO:0000313" key="4">
    <source>
        <dbReference type="Proteomes" id="UP000001357"/>
    </source>
</evidence>
<dbReference type="InParanoid" id="A9URQ3"/>
<dbReference type="EMBL" id="CH991544">
    <property type="protein sequence ID" value="EDQ91966.1"/>
    <property type="molecule type" value="Genomic_DNA"/>
</dbReference>
<feature type="compositionally biased region" description="Polar residues" evidence="1">
    <location>
        <begin position="289"/>
        <end position="305"/>
    </location>
</feature>
<feature type="compositionally biased region" description="Polar residues" evidence="1">
    <location>
        <begin position="1723"/>
        <end position="1734"/>
    </location>
</feature>
<dbReference type="STRING" id="81824.A9URQ3"/>
<feature type="compositionally biased region" description="Acidic residues" evidence="1">
    <location>
        <begin position="551"/>
        <end position="580"/>
    </location>
</feature>
<dbReference type="InterPro" id="IPR045107">
    <property type="entry name" value="SAC3/GANP/THP3"/>
</dbReference>
<accession>A9URQ3</accession>
<feature type="compositionally biased region" description="Low complexity" evidence="1">
    <location>
        <begin position="1184"/>
        <end position="1196"/>
    </location>
</feature>